<organism evidence="1 2">
    <name type="scientific">Priestia veravalensis</name>
    <dbReference type="NCBI Taxonomy" id="1414648"/>
    <lineage>
        <taxon>Bacteria</taxon>
        <taxon>Bacillati</taxon>
        <taxon>Bacillota</taxon>
        <taxon>Bacilli</taxon>
        <taxon>Bacillales</taxon>
        <taxon>Bacillaceae</taxon>
        <taxon>Priestia</taxon>
    </lineage>
</organism>
<accession>A0A0V8JR82</accession>
<dbReference type="AlphaFoldDB" id="A0A0V8JR82"/>
<gene>
    <name evidence="1" type="ORF">AS180_02480</name>
</gene>
<name>A0A0V8JR82_9BACI</name>
<sequence length="92" mass="11216">MKVMFLVDRYFFLEKQVHEYMKLLVVKTPEQVLHYFEKQLIRYQRLLLLQNLDAYPDSVITSIHYLIKDYSSAIHKVQTYLSYQKELQVLND</sequence>
<proteinExistence type="predicted"/>
<comment type="caution">
    <text evidence="1">The sequence shown here is derived from an EMBL/GenBank/DDBJ whole genome shotgun (WGS) entry which is preliminary data.</text>
</comment>
<keyword evidence="2" id="KW-1185">Reference proteome</keyword>
<dbReference type="RefSeq" id="WP_062686307.1">
    <property type="nucleotide sequence ID" value="NZ_KQ758628.1"/>
</dbReference>
<dbReference type="EMBL" id="LNQP01000005">
    <property type="protein sequence ID" value="KSU89432.1"/>
    <property type="molecule type" value="Genomic_DNA"/>
</dbReference>
<protein>
    <submittedName>
        <fullName evidence="1">Uncharacterized protein</fullName>
    </submittedName>
</protein>
<dbReference type="Proteomes" id="UP000053681">
    <property type="component" value="Unassembled WGS sequence"/>
</dbReference>
<evidence type="ECO:0000313" key="2">
    <source>
        <dbReference type="Proteomes" id="UP000053681"/>
    </source>
</evidence>
<reference evidence="1 2" key="1">
    <citation type="submission" date="2015-11" db="EMBL/GenBank/DDBJ databases">
        <title>Bacillus caseinolyticus sp nov.</title>
        <authorList>
            <person name="Dastager S.G."/>
            <person name="Mawlankar R."/>
        </authorList>
    </citation>
    <scope>NUCLEOTIDE SEQUENCE [LARGE SCALE GENOMIC DNA]</scope>
    <source>
        <strain evidence="1 2">SGD-V-76</strain>
    </source>
</reference>
<evidence type="ECO:0000313" key="1">
    <source>
        <dbReference type="EMBL" id="KSU89432.1"/>
    </source>
</evidence>